<gene>
    <name evidence="1" type="ORF">SAMN04488061_2887</name>
</gene>
<dbReference type="RefSeq" id="WP_090229716.1">
    <property type="nucleotide sequence ID" value="NZ_FNJC01000004.1"/>
</dbReference>
<keyword evidence="2" id="KW-1185">Reference proteome</keyword>
<evidence type="ECO:0000313" key="2">
    <source>
        <dbReference type="Proteomes" id="UP000198795"/>
    </source>
</evidence>
<evidence type="ECO:0000313" key="1">
    <source>
        <dbReference type="EMBL" id="SDP40820.1"/>
    </source>
</evidence>
<name>A0A1H0SGK8_9HYPH</name>
<reference evidence="1 2" key="1">
    <citation type="submission" date="2016-10" db="EMBL/GenBank/DDBJ databases">
        <authorList>
            <person name="Varghese N."/>
            <person name="Submissions S."/>
        </authorList>
    </citation>
    <scope>NUCLEOTIDE SEQUENCE [LARGE SCALE GENOMIC DNA]</scope>
    <source>
        <strain evidence="1 2">CGMCC 1.6497</strain>
    </source>
</reference>
<protein>
    <submittedName>
        <fullName evidence="1">Uncharacterized protein</fullName>
    </submittedName>
</protein>
<dbReference type="EMBL" id="FNJC01000004">
    <property type="protein sequence ID" value="SDP40820.1"/>
    <property type="molecule type" value="Genomic_DNA"/>
</dbReference>
<organism evidence="1 2">
    <name type="scientific">Filomicrobium insigne</name>
    <dbReference type="NCBI Taxonomy" id="418854"/>
    <lineage>
        <taxon>Bacteria</taxon>
        <taxon>Pseudomonadati</taxon>
        <taxon>Pseudomonadota</taxon>
        <taxon>Alphaproteobacteria</taxon>
        <taxon>Hyphomicrobiales</taxon>
        <taxon>Hyphomicrobiaceae</taxon>
        <taxon>Filomicrobium</taxon>
    </lineage>
</organism>
<dbReference type="Proteomes" id="UP000198795">
    <property type="component" value="Unassembled WGS sequence"/>
</dbReference>
<sequence>MVLPFSPSLLGVIGKKKIFSREYITSASYNSGGAAHTFNGVNIGSPASDRLVAVCAIYAWNQNTNFTTISIGGVDGDIVGQNDGSNVGMAIAYRRVTGSITTADIVVNYSGTPARSEIHVFRISGQTSDVPYDFHFPAGGGASNRSATLDLPAKGGLIAAAYDAGSGSWTNATEDAQLSESSCASSVSDTLQSGLTVTCSGNVRAIGAVSWA</sequence>
<accession>A0A1H0SGK8</accession>
<comment type="caution">
    <text evidence="1">The sequence shown here is derived from an EMBL/GenBank/DDBJ whole genome shotgun (WGS) entry which is preliminary data.</text>
</comment>
<proteinExistence type="predicted"/>